<dbReference type="PANTHER" id="PTHR47723:SF21">
    <property type="entry name" value="POLYNUCLEOTIDYL TRANSFERASE, RIBONUCLEASE H-LIKE SUPERFAMILY PROTEIN"/>
    <property type="match status" value="1"/>
</dbReference>
<dbReference type="InterPro" id="IPR036397">
    <property type="entry name" value="RNaseH_sf"/>
</dbReference>
<dbReference type="GO" id="GO:0004523">
    <property type="term" value="F:RNA-DNA hybrid ribonuclease activity"/>
    <property type="evidence" value="ECO:0007669"/>
    <property type="project" value="InterPro"/>
</dbReference>
<keyword evidence="1" id="KW-1185">Reference proteome</keyword>
<dbReference type="InterPro" id="IPR012337">
    <property type="entry name" value="RNaseH-like_sf"/>
</dbReference>
<dbReference type="Gene3D" id="3.30.420.10">
    <property type="entry name" value="Ribonuclease H-like superfamily/Ribonuclease H"/>
    <property type="match status" value="1"/>
</dbReference>
<dbReference type="OrthoDB" id="1906820at2759"/>
<name>A0A2I4EB45_JUGRE</name>
<accession>A0A2I4EB45</accession>
<dbReference type="GO" id="GO:0003676">
    <property type="term" value="F:nucleic acid binding"/>
    <property type="evidence" value="ECO:0007669"/>
    <property type="project" value="InterPro"/>
</dbReference>
<dbReference type="PANTHER" id="PTHR47723">
    <property type="entry name" value="OS05G0353850 PROTEIN"/>
    <property type="match status" value="1"/>
</dbReference>
<dbReference type="AlphaFoldDB" id="A0A2I4EB45"/>
<protein>
    <submittedName>
        <fullName evidence="2">Uncharacterized protein LOC108987991</fullName>
    </submittedName>
</protein>
<dbReference type="SUPFAM" id="SSF53098">
    <property type="entry name" value="Ribonuclease H-like"/>
    <property type="match status" value="1"/>
</dbReference>
<dbReference type="InterPro" id="IPR053151">
    <property type="entry name" value="RNase_H-like"/>
</dbReference>
<evidence type="ECO:0000313" key="1">
    <source>
        <dbReference type="Proteomes" id="UP000235220"/>
    </source>
</evidence>
<reference evidence="2" key="1">
    <citation type="submission" date="2025-08" db="UniProtKB">
        <authorList>
            <consortium name="RefSeq"/>
        </authorList>
    </citation>
    <scope>IDENTIFICATION</scope>
    <source>
        <tissue evidence="2">Leaves</tissue>
    </source>
</reference>
<dbReference type="Proteomes" id="UP000235220">
    <property type="component" value="Chromosome 1"/>
</dbReference>
<dbReference type="CDD" id="cd06222">
    <property type="entry name" value="RNase_H_like"/>
    <property type="match status" value="1"/>
</dbReference>
<dbReference type="Pfam" id="PF13456">
    <property type="entry name" value="RVT_3"/>
    <property type="match status" value="1"/>
</dbReference>
<dbReference type="GeneID" id="108987991"/>
<dbReference type="InterPro" id="IPR002156">
    <property type="entry name" value="RNaseH_domain"/>
</dbReference>
<sequence>MGAGVIIRDAAGDVLVSLCLKKIHVNSSVVAETEALWRALKLCSKLNIGEAMFEGDALEVVKAVNCADENWEWNGQVIADCRELLVHRPMWSITHTYREANKIAHFLANYAYNVNEEVVWIEDGPEGLFSLILQDKIVLSTFDE</sequence>
<organism evidence="1 2">
    <name type="scientific">Juglans regia</name>
    <name type="common">English walnut</name>
    <dbReference type="NCBI Taxonomy" id="51240"/>
    <lineage>
        <taxon>Eukaryota</taxon>
        <taxon>Viridiplantae</taxon>
        <taxon>Streptophyta</taxon>
        <taxon>Embryophyta</taxon>
        <taxon>Tracheophyta</taxon>
        <taxon>Spermatophyta</taxon>
        <taxon>Magnoliopsida</taxon>
        <taxon>eudicotyledons</taxon>
        <taxon>Gunneridae</taxon>
        <taxon>Pentapetalae</taxon>
        <taxon>rosids</taxon>
        <taxon>fabids</taxon>
        <taxon>Fagales</taxon>
        <taxon>Juglandaceae</taxon>
        <taxon>Juglans</taxon>
    </lineage>
</organism>
<dbReference type="InterPro" id="IPR044730">
    <property type="entry name" value="RNase_H-like_dom_plant"/>
</dbReference>
<proteinExistence type="predicted"/>
<dbReference type="KEGG" id="jre:108987991"/>
<dbReference type="Gramene" id="Jr01_08790_p1">
    <property type="protein sequence ID" value="cds.Jr01_08790_p1"/>
    <property type="gene ID" value="Jr01_08790"/>
</dbReference>
<evidence type="ECO:0000313" key="2">
    <source>
        <dbReference type="RefSeq" id="XP_018816616.1"/>
    </source>
</evidence>
<dbReference type="RefSeq" id="XP_018816616.1">
    <property type="nucleotide sequence ID" value="XM_018961071.1"/>
</dbReference>
<gene>
    <name evidence="2" type="primary">LOC108987991</name>
</gene>